<dbReference type="Pfam" id="PF00672">
    <property type="entry name" value="HAMP"/>
    <property type="match status" value="1"/>
</dbReference>
<dbReference type="GO" id="GO:0016787">
    <property type="term" value="F:hydrolase activity"/>
    <property type="evidence" value="ECO:0007669"/>
    <property type="project" value="UniProtKB-KW"/>
</dbReference>
<dbReference type="SUPFAM" id="SSF158472">
    <property type="entry name" value="HAMP domain-like"/>
    <property type="match status" value="1"/>
</dbReference>
<keyword evidence="8" id="KW-1185">Reference proteome</keyword>
<dbReference type="Pfam" id="PF00990">
    <property type="entry name" value="GGDEF"/>
    <property type="match status" value="1"/>
</dbReference>
<keyword evidence="2" id="KW-0812">Transmembrane</keyword>
<dbReference type="InterPro" id="IPR003660">
    <property type="entry name" value="HAMP_dom"/>
</dbReference>
<dbReference type="CDD" id="cd01949">
    <property type="entry name" value="GGDEF"/>
    <property type="match status" value="1"/>
</dbReference>
<evidence type="ECO:0000256" key="2">
    <source>
        <dbReference type="SAM" id="Phobius"/>
    </source>
</evidence>
<dbReference type="NCBIfam" id="TIGR00229">
    <property type="entry name" value="sensory_box"/>
    <property type="match status" value="1"/>
</dbReference>
<dbReference type="InterPro" id="IPR035965">
    <property type="entry name" value="PAS-like_dom_sf"/>
</dbReference>
<dbReference type="Gene3D" id="3.30.70.270">
    <property type="match status" value="1"/>
</dbReference>
<feature type="coiled-coil region" evidence="1">
    <location>
        <begin position="72"/>
        <end position="99"/>
    </location>
</feature>
<feature type="domain" description="PAS" evidence="3">
    <location>
        <begin position="103"/>
        <end position="144"/>
    </location>
</feature>
<dbReference type="OrthoDB" id="9804747at2"/>
<dbReference type="InterPro" id="IPR029787">
    <property type="entry name" value="Nucleotide_cyclase"/>
</dbReference>
<dbReference type="PROSITE" id="PS50112">
    <property type="entry name" value="PAS"/>
    <property type="match status" value="1"/>
</dbReference>
<dbReference type="EMBL" id="ACVI01000009">
    <property type="protein sequence ID" value="EET88692.1"/>
    <property type="molecule type" value="Genomic_DNA"/>
</dbReference>
<reference evidence="7 8" key="1">
    <citation type="submission" date="2009-06" db="EMBL/GenBank/DDBJ databases">
        <title>The draft genome of Clostridium carboxidivorans P7.</title>
        <authorList>
            <consortium name="US DOE Joint Genome Institute (JGI-PGF)"/>
            <person name="Lucas S."/>
            <person name="Copeland A."/>
            <person name="Lapidus A."/>
            <person name="Glavina del Rio T."/>
            <person name="Tice H."/>
            <person name="Bruce D."/>
            <person name="Goodwin L."/>
            <person name="Pitluck S."/>
            <person name="Larimer F."/>
            <person name="Land M.L."/>
            <person name="Hauser L."/>
            <person name="Hemme C.L."/>
        </authorList>
    </citation>
    <scope>NUCLEOTIDE SEQUENCE [LARGE SCALE GENOMIC DNA]</scope>
    <source>
        <strain evidence="7 8">P7</strain>
    </source>
</reference>
<evidence type="ECO:0000256" key="1">
    <source>
        <dbReference type="SAM" id="Coils"/>
    </source>
</evidence>
<evidence type="ECO:0000259" key="4">
    <source>
        <dbReference type="PROSITE" id="PS50885"/>
    </source>
</evidence>
<dbReference type="SMART" id="SM00267">
    <property type="entry name" value="GGDEF"/>
    <property type="match status" value="1"/>
</dbReference>
<dbReference type="InterPro" id="IPR000160">
    <property type="entry name" value="GGDEF_dom"/>
</dbReference>
<dbReference type="CDD" id="cd00130">
    <property type="entry name" value="PAS"/>
    <property type="match status" value="1"/>
</dbReference>
<dbReference type="InterPro" id="IPR037522">
    <property type="entry name" value="HD_GYP_dom"/>
</dbReference>
<accession>C6PPV1</accession>
<feature type="domain" description="HAMP" evidence="4">
    <location>
        <begin position="28"/>
        <end position="80"/>
    </location>
</feature>
<dbReference type="CDD" id="cd00077">
    <property type="entry name" value="HDc"/>
    <property type="match status" value="1"/>
</dbReference>
<dbReference type="GO" id="GO:0007165">
    <property type="term" value="P:signal transduction"/>
    <property type="evidence" value="ECO:0007669"/>
    <property type="project" value="InterPro"/>
</dbReference>
<dbReference type="NCBIfam" id="TIGR00277">
    <property type="entry name" value="HDIG"/>
    <property type="match status" value="1"/>
</dbReference>
<dbReference type="SMART" id="SM00471">
    <property type="entry name" value="HDc"/>
    <property type="match status" value="1"/>
</dbReference>
<name>C6PPV1_9CLOT</name>
<feature type="domain" description="HD-GYP" evidence="6">
    <location>
        <begin position="384"/>
        <end position="573"/>
    </location>
</feature>
<protein>
    <submittedName>
        <fullName evidence="7">Diguanylate cyclase and metal dependent phosphohydrolase</fullName>
    </submittedName>
</protein>
<dbReference type="CDD" id="cd06225">
    <property type="entry name" value="HAMP"/>
    <property type="match status" value="1"/>
</dbReference>
<dbReference type="Pfam" id="PF13426">
    <property type="entry name" value="PAS_9"/>
    <property type="match status" value="1"/>
</dbReference>
<dbReference type="PROSITE" id="PS50887">
    <property type="entry name" value="GGDEF"/>
    <property type="match status" value="1"/>
</dbReference>
<evidence type="ECO:0000313" key="8">
    <source>
        <dbReference type="Proteomes" id="UP000004198"/>
    </source>
</evidence>
<dbReference type="eggNOG" id="COG5000">
    <property type="taxonomic scope" value="Bacteria"/>
</dbReference>
<evidence type="ECO:0000313" key="7">
    <source>
        <dbReference type="EMBL" id="EET88692.1"/>
    </source>
</evidence>
<feature type="transmembrane region" description="Helical" evidence="2">
    <location>
        <begin position="7"/>
        <end position="24"/>
    </location>
</feature>
<dbReference type="Gene3D" id="6.10.340.10">
    <property type="match status" value="1"/>
</dbReference>
<keyword evidence="2" id="KW-1133">Transmembrane helix</keyword>
<dbReference type="AlphaFoldDB" id="C6PPV1"/>
<dbReference type="Proteomes" id="UP000004198">
    <property type="component" value="Unassembled WGS sequence"/>
</dbReference>
<evidence type="ECO:0000259" key="3">
    <source>
        <dbReference type="PROSITE" id="PS50112"/>
    </source>
</evidence>
<dbReference type="PANTHER" id="PTHR43155">
    <property type="entry name" value="CYCLIC DI-GMP PHOSPHODIESTERASE PA4108-RELATED"/>
    <property type="match status" value="1"/>
</dbReference>
<evidence type="ECO:0000259" key="5">
    <source>
        <dbReference type="PROSITE" id="PS50887"/>
    </source>
</evidence>
<dbReference type="InterPro" id="IPR006675">
    <property type="entry name" value="HDIG_dom"/>
</dbReference>
<dbReference type="SUPFAM" id="SSF55073">
    <property type="entry name" value="Nucleotide cyclase"/>
    <property type="match status" value="1"/>
</dbReference>
<dbReference type="Gene3D" id="1.10.3210.10">
    <property type="entry name" value="Hypothetical protein af1432"/>
    <property type="match status" value="1"/>
</dbReference>
<organism evidence="7 8">
    <name type="scientific">Clostridium carboxidivorans P7</name>
    <dbReference type="NCBI Taxonomy" id="536227"/>
    <lineage>
        <taxon>Bacteria</taxon>
        <taxon>Bacillati</taxon>
        <taxon>Bacillota</taxon>
        <taxon>Clostridia</taxon>
        <taxon>Eubacteriales</taxon>
        <taxon>Clostridiaceae</taxon>
        <taxon>Clostridium</taxon>
    </lineage>
</organism>
<dbReference type="Pfam" id="PF13487">
    <property type="entry name" value="HD_5"/>
    <property type="match status" value="1"/>
</dbReference>
<proteinExistence type="predicted"/>
<dbReference type="PANTHER" id="PTHR43155:SF2">
    <property type="entry name" value="CYCLIC DI-GMP PHOSPHODIESTERASE PA4108"/>
    <property type="match status" value="1"/>
</dbReference>
<sequence>MSTNINAFMLLSTIILILSILIYIKSTGNVLKPIYNLIDATEKFSKGDFSYRAKIYKNDEIGRLSSSFNNMAEQLYILINKLEEKVKERTTELEKTNIILKDKERSIRLLLDSTAEAIYGIDTNGNCTFCNVSCLRMLGYENEEELIGKNMHLLVHAKNSDGTNSPVDECKVFNAFTKGECTHVDDEVLWRSDGTCFPVEYYSYPQYREGKIIGAVITFMDITKRKKSEEDIIYLSYHDQLTGLYNRRYFDEELNRIDNENSIPLTVAMADMNGLKLVNDSFGHAVGDKLIKKVAEIMIKGCRDKDSVIRLGGDEFVILMPNTEMDEAEQIINGINDMALKEKVESVDISVSFGYATRKSTEETIDEILKIAEDSMYKKKLFESPSMRSKTINTIISTLYEKNKREQEHSRRVSELCKQLGEAIGMPKGDMEELKIAGLLHDIGKIAIGECILNKKGKLTDEEWEQIKKHSEVGYRILSTVNHMSEMSEYVLHHHERWDGSGYPKGLMKEAIPLQSRIIAIADSYDAMTSERSYRKALSEKIAINELKSNAGTQFDPKLINVFIEKVLGKSFG</sequence>
<keyword evidence="2" id="KW-0472">Membrane</keyword>
<dbReference type="STRING" id="536227.Ccar_09775"/>
<dbReference type="SUPFAM" id="SSF55785">
    <property type="entry name" value="PYP-like sensor domain (PAS domain)"/>
    <property type="match status" value="1"/>
</dbReference>
<dbReference type="PROSITE" id="PS50885">
    <property type="entry name" value="HAMP"/>
    <property type="match status" value="1"/>
</dbReference>
<dbReference type="SMART" id="SM00091">
    <property type="entry name" value="PAS"/>
    <property type="match status" value="1"/>
</dbReference>
<dbReference type="NCBIfam" id="TIGR00254">
    <property type="entry name" value="GGDEF"/>
    <property type="match status" value="1"/>
</dbReference>
<dbReference type="InterPro" id="IPR043128">
    <property type="entry name" value="Rev_trsase/Diguanyl_cyclase"/>
</dbReference>
<gene>
    <name evidence="7" type="ORF">CcarbDRAFT_0818</name>
</gene>
<dbReference type="InterPro" id="IPR003607">
    <property type="entry name" value="HD/PDEase_dom"/>
</dbReference>
<dbReference type="InterPro" id="IPR000014">
    <property type="entry name" value="PAS"/>
</dbReference>
<dbReference type="GO" id="GO:0016020">
    <property type="term" value="C:membrane"/>
    <property type="evidence" value="ECO:0007669"/>
    <property type="project" value="InterPro"/>
</dbReference>
<dbReference type="eggNOG" id="COG3437">
    <property type="taxonomic scope" value="Bacteria"/>
</dbReference>
<feature type="domain" description="GGDEF" evidence="5">
    <location>
        <begin position="263"/>
        <end position="392"/>
    </location>
</feature>
<dbReference type="Gene3D" id="3.30.450.20">
    <property type="entry name" value="PAS domain"/>
    <property type="match status" value="1"/>
</dbReference>
<evidence type="ECO:0000259" key="6">
    <source>
        <dbReference type="PROSITE" id="PS51832"/>
    </source>
</evidence>
<comment type="caution">
    <text evidence="7">The sequence shown here is derived from an EMBL/GenBank/DDBJ whole genome shotgun (WGS) entry which is preliminary data.</text>
</comment>
<dbReference type="PROSITE" id="PS51832">
    <property type="entry name" value="HD_GYP"/>
    <property type="match status" value="1"/>
</dbReference>
<dbReference type="SUPFAM" id="SSF109604">
    <property type="entry name" value="HD-domain/PDEase-like"/>
    <property type="match status" value="1"/>
</dbReference>
<keyword evidence="7" id="KW-0378">Hydrolase</keyword>
<dbReference type="SMART" id="SM00304">
    <property type="entry name" value="HAMP"/>
    <property type="match status" value="1"/>
</dbReference>
<keyword evidence="1" id="KW-0175">Coiled coil</keyword>